<evidence type="ECO:0000256" key="2">
    <source>
        <dbReference type="ARBA" id="ARBA00004922"/>
    </source>
</evidence>
<accession>A0A4Y2JU06</accession>
<feature type="transmembrane region" description="Helical" evidence="10">
    <location>
        <begin position="12"/>
        <end position="29"/>
    </location>
</feature>
<evidence type="ECO:0000256" key="8">
    <source>
        <dbReference type="ARBA" id="ARBA00023136"/>
    </source>
</evidence>
<dbReference type="InterPro" id="IPR027005">
    <property type="entry name" value="PMT-like"/>
</dbReference>
<dbReference type="GO" id="GO:0016020">
    <property type="term" value="C:membrane"/>
    <property type="evidence" value="ECO:0007669"/>
    <property type="project" value="InterPro"/>
</dbReference>
<reference evidence="12 13" key="1">
    <citation type="journal article" date="2019" name="Sci. Rep.">
        <title>Orb-weaving spider Araneus ventricosus genome elucidates the spidroin gene catalogue.</title>
        <authorList>
            <person name="Kono N."/>
            <person name="Nakamura H."/>
            <person name="Ohtoshi R."/>
            <person name="Moran D.A.P."/>
            <person name="Shinohara A."/>
            <person name="Yoshida Y."/>
            <person name="Fujiwara M."/>
            <person name="Mori M."/>
            <person name="Tomita M."/>
            <person name="Arakawa K."/>
        </authorList>
    </citation>
    <scope>NUCLEOTIDE SEQUENCE [LARGE SCALE GENOMIC DNA]</scope>
</reference>
<feature type="transmembrane region" description="Helical" evidence="10">
    <location>
        <begin position="85"/>
        <end position="107"/>
    </location>
</feature>
<keyword evidence="5 12" id="KW-0808">Transferase</keyword>
<keyword evidence="6 10" id="KW-0812">Transmembrane</keyword>
<evidence type="ECO:0000313" key="12">
    <source>
        <dbReference type="EMBL" id="GBM93853.1"/>
    </source>
</evidence>
<evidence type="ECO:0000256" key="3">
    <source>
        <dbReference type="ARBA" id="ARBA00007222"/>
    </source>
</evidence>
<comment type="subcellular location">
    <subcellularLocation>
        <location evidence="1">Endomembrane system</location>
        <topology evidence="1">Multi-pass membrane protein</topology>
    </subcellularLocation>
</comment>
<proteinExistence type="inferred from homology"/>
<sequence>MHKKETTDNFHWLLMFLGVTFLGAATRLYKIEEPDHVCWDETHFGKMASWYINRTFFFDVHPPLAKESGKPGVYSAGLLLANSSWHNFMCLRQVLFWMCSTLFIALLRMRHLKMRD</sequence>
<comment type="caution">
    <text evidence="12">The sequence shown here is derived from an EMBL/GenBank/DDBJ whole genome shotgun (WGS) entry which is preliminary data.</text>
</comment>
<dbReference type="PANTHER" id="PTHR10050">
    <property type="entry name" value="DOLICHYL-PHOSPHATE-MANNOSE--PROTEIN MANNOSYLTRANSFERASE"/>
    <property type="match status" value="1"/>
</dbReference>
<evidence type="ECO:0000256" key="5">
    <source>
        <dbReference type="ARBA" id="ARBA00022679"/>
    </source>
</evidence>
<keyword evidence="8 10" id="KW-0472">Membrane</keyword>
<dbReference type="EMBL" id="BGPR01003911">
    <property type="protein sequence ID" value="GBM93853.1"/>
    <property type="molecule type" value="Genomic_DNA"/>
</dbReference>
<evidence type="ECO:0000256" key="7">
    <source>
        <dbReference type="ARBA" id="ARBA00022989"/>
    </source>
</evidence>
<evidence type="ECO:0000259" key="11">
    <source>
        <dbReference type="Pfam" id="PF02366"/>
    </source>
</evidence>
<comment type="similarity">
    <text evidence="3">Belongs to the glycosyltransferase 39 family.</text>
</comment>
<protein>
    <recommendedName>
        <fullName evidence="9">Protein O-mannosyl-transferase 2</fullName>
    </recommendedName>
</protein>
<evidence type="ECO:0000256" key="6">
    <source>
        <dbReference type="ARBA" id="ARBA00022692"/>
    </source>
</evidence>
<evidence type="ECO:0000256" key="4">
    <source>
        <dbReference type="ARBA" id="ARBA00022676"/>
    </source>
</evidence>
<organism evidence="12 13">
    <name type="scientific">Araneus ventricosus</name>
    <name type="common">Orbweaver spider</name>
    <name type="synonym">Epeira ventricosa</name>
    <dbReference type="NCBI Taxonomy" id="182803"/>
    <lineage>
        <taxon>Eukaryota</taxon>
        <taxon>Metazoa</taxon>
        <taxon>Ecdysozoa</taxon>
        <taxon>Arthropoda</taxon>
        <taxon>Chelicerata</taxon>
        <taxon>Arachnida</taxon>
        <taxon>Araneae</taxon>
        <taxon>Araneomorphae</taxon>
        <taxon>Entelegynae</taxon>
        <taxon>Araneoidea</taxon>
        <taxon>Araneidae</taxon>
        <taxon>Araneus</taxon>
    </lineage>
</organism>
<keyword evidence="7 10" id="KW-1133">Transmembrane helix</keyword>
<keyword evidence="4" id="KW-0328">Glycosyltransferase</keyword>
<evidence type="ECO:0000313" key="13">
    <source>
        <dbReference type="Proteomes" id="UP000499080"/>
    </source>
</evidence>
<dbReference type="PANTHER" id="PTHR10050:SF46">
    <property type="entry name" value="PROTEIN O-MANNOSYL-TRANSFERASE 2"/>
    <property type="match status" value="1"/>
</dbReference>
<feature type="domain" description="ArnT-like N-terminal" evidence="11">
    <location>
        <begin position="19"/>
        <end position="67"/>
    </location>
</feature>
<name>A0A4Y2JU06_ARAVE</name>
<dbReference type="UniPathway" id="UPA00378"/>
<evidence type="ECO:0000256" key="1">
    <source>
        <dbReference type="ARBA" id="ARBA00004127"/>
    </source>
</evidence>
<dbReference type="GO" id="GO:0004169">
    <property type="term" value="F:dolichyl-phosphate-mannose-protein mannosyltransferase activity"/>
    <property type="evidence" value="ECO:0007669"/>
    <property type="project" value="TreeGrafter"/>
</dbReference>
<evidence type="ECO:0000256" key="9">
    <source>
        <dbReference type="ARBA" id="ARBA00039583"/>
    </source>
</evidence>
<dbReference type="GO" id="GO:0005783">
    <property type="term" value="C:endoplasmic reticulum"/>
    <property type="evidence" value="ECO:0007669"/>
    <property type="project" value="TreeGrafter"/>
</dbReference>
<gene>
    <name evidence="12" type="primary">tw_0</name>
    <name evidence="12" type="ORF">AVEN_177193_1</name>
</gene>
<evidence type="ECO:0000256" key="10">
    <source>
        <dbReference type="SAM" id="Phobius"/>
    </source>
</evidence>
<dbReference type="OrthoDB" id="5561486at2759"/>
<dbReference type="Pfam" id="PF02366">
    <property type="entry name" value="PMT"/>
    <property type="match status" value="1"/>
</dbReference>
<dbReference type="InterPro" id="IPR003342">
    <property type="entry name" value="ArnT-like_N"/>
</dbReference>
<comment type="pathway">
    <text evidence="2">Protein modification; protein glycosylation.</text>
</comment>
<dbReference type="Proteomes" id="UP000499080">
    <property type="component" value="Unassembled WGS sequence"/>
</dbReference>
<keyword evidence="13" id="KW-1185">Reference proteome</keyword>
<dbReference type="AlphaFoldDB" id="A0A4Y2JU06"/>